<proteinExistence type="predicted"/>
<gene>
    <name evidence="2" type="ORF">Q8A70_22615</name>
</gene>
<dbReference type="RefSeq" id="WP_379959854.1">
    <property type="nucleotide sequence ID" value="NZ_JAUYVI010000007.1"/>
</dbReference>
<evidence type="ECO:0000313" key="3">
    <source>
        <dbReference type="Proteomes" id="UP001230156"/>
    </source>
</evidence>
<evidence type="ECO:0000313" key="2">
    <source>
        <dbReference type="EMBL" id="MDQ7250501.1"/>
    </source>
</evidence>
<dbReference type="PROSITE" id="PS52050">
    <property type="entry name" value="WYL"/>
    <property type="match status" value="1"/>
</dbReference>
<protein>
    <submittedName>
        <fullName evidence="2">WYL domain-containing protein</fullName>
    </submittedName>
</protein>
<organism evidence="2 3">
    <name type="scientific">Dongia sedimenti</name>
    <dbReference type="NCBI Taxonomy" id="3064282"/>
    <lineage>
        <taxon>Bacteria</taxon>
        <taxon>Pseudomonadati</taxon>
        <taxon>Pseudomonadota</taxon>
        <taxon>Alphaproteobacteria</taxon>
        <taxon>Rhodospirillales</taxon>
        <taxon>Dongiaceae</taxon>
        <taxon>Dongia</taxon>
    </lineage>
</organism>
<feature type="domain" description="WYL" evidence="1">
    <location>
        <begin position="4"/>
        <end position="69"/>
    </location>
</feature>
<dbReference type="Pfam" id="PF13280">
    <property type="entry name" value="WYL"/>
    <property type="match status" value="1"/>
</dbReference>
<dbReference type="InterPro" id="IPR026881">
    <property type="entry name" value="WYL_dom"/>
</dbReference>
<sequence>MTPEICAAIRQRRRLRFNYAGGERLVEPYAYGACETHELLRAYQISGFSASRQSGWKLFRVEEIADLTVLDDVFGDPHAGYMRNDPCLEVTYCEI</sequence>
<keyword evidence="3" id="KW-1185">Reference proteome</keyword>
<evidence type="ECO:0000259" key="1">
    <source>
        <dbReference type="Pfam" id="PF13280"/>
    </source>
</evidence>
<accession>A0ABU0YS00</accession>
<name>A0ABU0YS00_9PROT</name>
<dbReference type="Proteomes" id="UP001230156">
    <property type="component" value="Unassembled WGS sequence"/>
</dbReference>
<reference evidence="3" key="1">
    <citation type="submission" date="2023-08" db="EMBL/GenBank/DDBJ databases">
        <title>Rhodospirillaceae gen. nov., a novel taxon isolated from the Yangtze River Yuezi River estuary sludge.</title>
        <authorList>
            <person name="Ruan L."/>
        </authorList>
    </citation>
    <scope>NUCLEOTIDE SEQUENCE [LARGE SCALE GENOMIC DNA]</scope>
    <source>
        <strain evidence="3">R-7</strain>
    </source>
</reference>
<dbReference type="EMBL" id="JAUYVI010000007">
    <property type="protein sequence ID" value="MDQ7250501.1"/>
    <property type="molecule type" value="Genomic_DNA"/>
</dbReference>
<comment type="caution">
    <text evidence="2">The sequence shown here is derived from an EMBL/GenBank/DDBJ whole genome shotgun (WGS) entry which is preliminary data.</text>
</comment>